<accession>A0A5B7DXJ7</accession>
<keyword evidence="2" id="KW-1185">Reference proteome</keyword>
<dbReference type="EMBL" id="VSRR010001548">
    <property type="protein sequence ID" value="MPC26045.1"/>
    <property type="molecule type" value="Genomic_DNA"/>
</dbReference>
<sequence length="86" mass="9963">MVTPKMSFGGDVDLNMGTTINKTACATNGQKLNSASHTLFNYLFTCDRPVSYFFFFYERTLRFWLLSIVPVDTLNIPFPAWRLWLI</sequence>
<evidence type="ECO:0000313" key="2">
    <source>
        <dbReference type="Proteomes" id="UP000324222"/>
    </source>
</evidence>
<protein>
    <submittedName>
        <fullName evidence="1">Uncharacterized protein</fullName>
    </submittedName>
</protein>
<dbReference type="Proteomes" id="UP000324222">
    <property type="component" value="Unassembled WGS sequence"/>
</dbReference>
<proteinExistence type="predicted"/>
<evidence type="ECO:0000313" key="1">
    <source>
        <dbReference type="EMBL" id="MPC26045.1"/>
    </source>
</evidence>
<name>A0A5B7DXJ7_PORTR</name>
<gene>
    <name evidence="1" type="ORF">E2C01_019174</name>
</gene>
<reference evidence="1 2" key="1">
    <citation type="submission" date="2019-05" db="EMBL/GenBank/DDBJ databases">
        <title>Another draft genome of Portunus trituberculatus and its Hox gene families provides insights of decapod evolution.</title>
        <authorList>
            <person name="Jeong J.-H."/>
            <person name="Song I."/>
            <person name="Kim S."/>
            <person name="Choi T."/>
            <person name="Kim D."/>
            <person name="Ryu S."/>
            <person name="Kim W."/>
        </authorList>
    </citation>
    <scope>NUCLEOTIDE SEQUENCE [LARGE SCALE GENOMIC DNA]</scope>
    <source>
        <tissue evidence="1">Muscle</tissue>
    </source>
</reference>
<comment type="caution">
    <text evidence="1">The sequence shown here is derived from an EMBL/GenBank/DDBJ whole genome shotgun (WGS) entry which is preliminary data.</text>
</comment>
<dbReference type="AlphaFoldDB" id="A0A5B7DXJ7"/>
<organism evidence="1 2">
    <name type="scientific">Portunus trituberculatus</name>
    <name type="common">Swimming crab</name>
    <name type="synonym">Neptunus trituberculatus</name>
    <dbReference type="NCBI Taxonomy" id="210409"/>
    <lineage>
        <taxon>Eukaryota</taxon>
        <taxon>Metazoa</taxon>
        <taxon>Ecdysozoa</taxon>
        <taxon>Arthropoda</taxon>
        <taxon>Crustacea</taxon>
        <taxon>Multicrustacea</taxon>
        <taxon>Malacostraca</taxon>
        <taxon>Eumalacostraca</taxon>
        <taxon>Eucarida</taxon>
        <taxon>Decapoda</taxon>
        <taxon>Pleocyemata</taxon>
        <taxon>Brachyura</taxon>
        <taxon>Eubrachyura</taxon>
        <taxon>Portunoidea</taxon>
        <taxon>Portunidae</taxon>
        <taxon>Portuninae</taxon>
        <taxon>Portunus</taxon>
    </lineage>
</organism>